<dbReference type="InterPro" id="IPR000600">
    <property type="entry name" value="ROK"/>
</dbReference>
<dbReference type="Proteomes" id="UP000273786">
    <property type="component" value="Unassembled WGS sequence"/>
</dbReference>
<dbReference type="EMBL" id="RQXT01000124">
    <property type="protein sequence ID" value="RRH86902.1"/>
    <property type="molecule type" value="Genomic_DNA"/>
</dbReference>
<dbReference type="Pfam" id="PF00480">
    <property type="entry name" value="ROK"/>
    <property type="match status" value="1"/>
</dbReference>
<dbReference type="InterPro" id="IPR043129">
    <property type="entry name" value="ATPase_NBD"/>
</dbReference>
<organism evidence="2 3">
    <name type="scientific">Mesorhizobium tamadayense</name>
    <dbReference type="NCBI Taxonomy" id="425306"/>
    <lineage>
        <taxon>Bacteria</taxon>
        <taxon>Pseudomonadati</taxon>
        <taxon>Pseudomonadota</taxon>
        <taxon>Alphaproteobacteria</taxon>
        <taxon>Hyphomicrobiales</taxon>
        <taxon>Phyllobacteriaceae</taxon>
        <taxon>Mesorhizobium</taxon>
    </lineage>
</organism>
<dbReference type="PANTHER" id="PTHR18964:SF149">
    <property type="entry name" value="BIFUNCTIONAL UDP-N-ACETYLGLUCOSAMINE 2-EPIMERASE_N-ACETYLMANNOSAMINE KINASE"/>
    <property type="match status" value="1"/>
</dbReference>
<proteinExistence type="inferred from homology"/>
<dbReference type="OrthoDB" id="49685at2"/>
<gene>
    <name evidence="2" type="ORF">EH240_36645</name>
</gene>
<dbReference type="SUPFAM" id="SSF53067">
    <property type="entry name" value="Actin-like ATPase domain"/>
    <property type="match status" value="1"/>
</dbReference>
<dbReference type="Gene3D" id="3.30.420.40">
    <property type="match status" value="2"/>
</dbReference>
<evidence type="ECO:0000256" key="1">
    <source>
        <dbReference type="ARBA" id="ARBA00006479"/>
    </source>
</evidence>
<evidence type="ECO:0000313" key="2">
    <source>
        <dbReference type="EMBL" id="RRH86902.1"/>
    </source>
</evidence>
<dbReference type="CDD" id="cd23763">
    <property type="entry name" value="ASKHA_ATPase_ROK"/>
    <property type="match status" value="1"/>
</dbReference>
<dbReference type="PANTHER" id="PTHR18964">
    <property type="entry name" value="ROK (REPRESSOR, ORF, KINASE) FAMILY"/>
    <property type="match status" value="1"/>
</dbReference>
<dbReference type="RefSeq" id="WP_148101174.1">
    <property type="nucleotide sequence ID" value="NZ_RQXT01000124.1"/>
</dbReference>
<accession>A0A3P3EMA4</accession>
<feature type="non-terminal residue" evidence="2">
    <location>
        <position position="1"/>
    </location>
</feature>
<name>A0A3P3EMA4_9HYPH</name>
<protein>
    <submittedName>
        <fullName evidence="2">ROK family protein</fullName>
    </submittedName>
</protein>
<keyword evidence="3" id="KW-1185">Reference proteome</keyword>
<reference evidence="2 3" key="1">
    <citation type="submission" date="2018-11" db="EMBL/GenBank/DDBJ databases">
        <title>the genome of Mesorhizobium tamadayense DSM 28320.</title>
        <authorList>
            <person name="Gao J."/>
        </authorList>
    </citation>
    <scope>NUCLEOTIDE SEQUENCE [LARGE SCALE GENOMIC DNA]</scope>
    <source>
        <strain evidence="2 3">DSM 28320</strain>
    </source>
</reference>
<sequence>GRIGQPSTPIEIAPDGAISIGVKIGRRSLDLLALSFDRRVIAKKSFAYDALDADVVSGLMGTAFDSLKDDLSRVQKSRLVGVGIAAPTAIESGIAVIGDPGGASPRWREADMVARVEETSGLSAVVLNDADAACLAEIDFRRENRNRSMVYFYISTLIGGSVVLEGNLITGHTGNAGAVGAIPLKLGSHNRSPAPARLSQAASLNRLEVLAAQHKLPMKTFREDGGSVAKLDESALACFDEWCDLAADALALAAISGTSFIEADSVVVDGVLLRPLLDRLIVSVRERVAGYDLEGIIIPEFRVGSIGFNARAIGAALVPLNEQFAPDNKVVLKS</sequence>
<comment type="similarity">
    <text evidence="1">Belongs to the ROK (NagC/XylR) family.</text>
</comment>
<evidence type="ECO:0000313" key="3">
    <source>
        <dbReference type="Proteomes" id="UP000273786"/>
    </source>
</evidence>
<dbReference type="AlphaFoldDB" id="A0A3P3EMA4"/>
<comment type="caution">
    <text evidence="2">The sequence shown here is derived from an EMBL/GenBank/DDBJ whole genome shotgun (WGS) entry which is preliminary data.</text>
</comment>